<organism evidence="2 3">
    <name type="scientific">Vespula germanica</name>
    <name type="common">German yellow jacket</name>
    <name type="synonym">Paravespula germanica</name>
    <dbReference type="NCBI Taxonomy" id="30212"/>
    <lineage>
        <taxon>Eukaryota</taxon>
        <taxon>Metazoa</taxon>
        <taxon>Ecdysozoa</taxon>
        <taxon>Arthropoda</taxon>
        <taxon>Hexapoda</taxon>
        <taxon>Insecta</taxon>
        <taxon>Pterygota</taxon>
        <taxon>Neoptera</taxon>
        <taxon>Endopterygota</taxon>
        <taxon>Hymenoptera</taxon>
        <taxon>Apocrita</taxon>
        <taxon>Aculeata</taxon>
        <taxon>Vespoidea</taxon>
        <taxon>Vespidae</taxon>
        <taxon>Vespinae</taxon>
        <taxon>Vespula</taxon>
    </lineage>
</organism>
<dbReference type="Proteomes" id="UP000617340">
    <property type="component" value="Unassembled WGS sequence"/>
</dbReference>
<comment type="caution">
    <text evidence="2">The sequence shown here is derived from an EMBL/GenBank/DDBJ whole genome shotgun (WGS) entry which is preliminary data.</text>
</comment>
<gene>
    <name evidence="2" type="ORF">HZH68_008434</name>
</gene>
<dbReference type="AlphaFoldDB" id="A0A834K0R1"/>
<dbReference type="SMART" id="SM00450">
    <property type="entry name" value="RHOD"/>
    <property type="match status" value="1"/>
</dbReference>
<name>A0A834K0R1_VESGE</name>
<reference evidence="2" key="1">
    <citation type="journal article" date="2020" name="G3 (Bethesda)">
        <title>High-Quality Assemblies for Three Invasive Social Wasps from the &lt;i&gt;Vespula&lt;/i&gt; Genus.</title>
        <authorList>
            <person name="Harrop T.W.R."/>
            <person name="Guhlin J."/>
            <person name="McLaughlin G.M."/>
            <person name="Permina E."/>
            <person name="Stockwell P."/>
            <person name="Gilligan J."/>
            <person name="Le Lec M.F."/>
            <person name="Gruber M.A.M."/>
            <person name="Quinn O."/>
            <person name="Lovegrove M."/>
            <person name="Duncan E.J."/>
            <person name="Remnant E.J."/>
            <person name="Van Eeckhoven J."/>
            <person name="Graham B."/>
            <person name="Knapp R.A."/>
            <person name="Langford K.W."/>
            <person name="Kronenberg Z."/>
            <person name="Press M.O."/>
            <person name="Eacker S.M."/>
            <person name="Wilson-Rankin E.E."/>
            <person name="Purcell J."/>
            <person name="Lester P.J."/>
            <person name="Dearden P.K."/>
        </authorList>
    </citation>
    <scope>NUCLEOTIDE SEQUENCE</scope>
    <source>
        <strain evidence="2">Linc-1</strain>
    </source>
</reference>
<dbReference type="EMBL" id="JACSDZ010000008">
    <property type="protein sequence ID" value="KAF7397212.1"/>
    <property type="molecule type" value="Genomic_DNA"/>
</dbReference>
<accession>A0A834K0R1</accession>
<keyword evidence="3" id="KW-1185">Reference proteome</keyword>
<dbReference type="Pfam" id="PF00581">
    <property type="entry name" value="Rhodanese"/>
    <property type="match status" value="1"/>
</dbReference>
<dbReference type="InterPro" id="IPR001763">
    <property type="entry name" value="Rhodanese-like_dom"/>
</dbReference>
<evidence type="ECO:0000313" key="3">
    <source>
        <dbReference type="Proteomes" id="UP000617340"/>
    </source>
</evidence>
<dbReference type="GO" id="GO:0004792">
    <property type="term" value="F:thiosulfate-cyanide sulfurtransferase activity"/>
    <property type="evidence" value="ECO:0007669"/>
    <property type="project" value="TreeGrafter"/>
</dbReference>
<dbReference type="PANTHER" id="PTHR44086">
    <property type="entry name" value="THIOSULFATE SULFURTRANSFERASE RDL2, MITOCHONDRIAL-RELATED"/>
    <property type="match status" value="1"/>
</dbReference>
<dbReference type="PANTHER" id="PTHR44086:SF10">
    <property type="entry name" value="THIOSULFATE SULFURTRANSFERASE_RHODANESE-LIKE DOMAIN-CONTAINING PROTEIN 3"/>
    <property type="match status" value="1"/>
</dbReference>
<dbReference type="GO" id="GO:0005739">
    <property type="term" value="C:mitochondrion"/>
    <property type="evidence" value="ECO:0007669"/>
    <property type="project" value="TreeGrafter"/>
</dbReference>
<evidence type="ECO:0000313" key="2">
    <source>
        <dbReference type="EMBL" id="KAF7397212.1"/>
    </source>
</evidence>
<feature type="domain" description="Rhodanese" evidence="1">
    <location>
        <begin position="87"/>
        <end position="183"/>
    </location>
</feature>
<dbReference type="SUPFAM" id="SSF52821">
    <property type="entry name" value="Rhodanese/Cell cycle control phosphatase"/>
    <property type="match status" value="1"/>
</dbReference>
<protein>
    <recommendedName>
        <fullName evidence="1">Rhodanese domain-containing protein</fullName>
    </recommendedName>
</protein>
<evidence type="ECO:0000259" key="1">
    <source>
        <dbReference type="PROSITE" id="PS50206"/>
    </source>
</evidence>
<dbReference type="PROSITE" id="PS50206">
    <property type="entry name" value="RHODANESE_3"/>
    <property type="match status" value="1"/>
</dbReference>
<dbReference type="Gene3D" id="3.40.250.10">
    <property type="entry name" value="Rhodanese-like domain"/>
    <property type="match status" value="1"/>
</dbReference>
<proteinExistence type="predicted"/>
<dbReference type="InterPro" id="IPR036873">
    <property type="entry name" value="Rhodanese-like_dom_sf"/>
</dbReference>
<sequence>MRFIAIRQFYKKCIVIGIYERRLHIRSSTVSYRSDILKHSINKTFFAAKQILNFSNTFHVKREAEIMSEGQIKSFTVDYNDILEAQKNDSVLIIDVREPSEIDETGKLPGSVHIPMGDVANTLTNLSEEDFVKKFNKSKPNNNTKIILSCRSGKRSGMVQEELQKIGYENVYNYMGGWLNWESNQN</sequence>